<comment type="cofactor">
    <cofactor evidence="1">
        <name>Mn(2+)</name>
        <dbReference type="ChEBI" id="CHEBI:29035"/>
    </cofactor>
</comment>
<dbReference type="Pfam" id="PF01068">
    <property type="entry name" value="DNA_ligase_A_M"/>
    <property type="match status" value="1"/>
</dbReference>
<evidence type="ECO:0000256" key="2">
    <source>
        <dbReference type="ARBA" id="ARBA00012727"/>
    </source>
</evidence>
<dbReference type="Gene3D" id="2.40.50.140">
    <property type="entry name" value="Nucleic acid-binding proteins"/>
    <property type="match status" value="1"/>
</dbReference>
<dbReference type="InterPro" id="IPR012340">
    <property type="entry name" value="NA-bd_OB-fold"/>
</dbReference>
<evidence type="ECO:0000256" key="9">
    <source>
        <dbReference type="ARBA" id="ARBA00022763"/>
    </source>
</evidence>
<evidence type="ECO:0000259" key="21">
    <source>
        <dbReference type="PROSITE" id="PS50160"/>
    </source>
</evidence>
<dbReference type="Pfam" id="PF21686">
    <property type="entry name" value="LigD_Prim-Pol"/>
    <property type="match status" value="1"/>
</dbReference>
<keyword evidence="12" id="KW-0067">ATP-binding</keyword>
<dbReference type="Pfam" id="PF04679">
    <property type="entry name" value="DNA_ligase_A_C"/>
    <property type="match status" value="1"/>
</dbReference>
<gene>
    <name evidence="22" type="primary">ligD</name>
    <name evidence="22" type="ORF">AB8Z38_30195</name>
</gene>
<dbReference type="Gene3D" id="3.30.1490.70">
    <property type="match status" value="1"/>
</dbReference>
<dbReference type="GO" id="GO:0046872">
    <property type="term" value="F:metal ion binding"/>
    <property type="evidence" value="ECO:0007669"/>
    <property type="project" value="UniProtKB-KW"/>
</dbReference>
<keyword evidence="17" id="KW-0464">Manganese</keyword>
<evidence type="ECO:0000256" key="7">
    <source>
        <dbReference type="ARBA" id="ARBA00022723"/>
    </source>
</evidence>
<evidence type="ECO:0000256" key="15">
    <source>
        <dbReference type="ARBA" id="ARBA00023172"/>
    </source>
</evidence>
<dbReference type="InterPro" id="IPR014146">
    <property type="entry name" value="LigD_ligase_dom"/>
</dbReference>
<evidence type="ECO:0000256" key="13">
    <source>
        <dbReference type="ARBA" id="ARBA00022932"/>
    </source>
</evidence>
<keyword evidence="9" id="KW-0227">DNA damage</keyword>
<keyword evidence="3 22" id="KW-0436">Ligase</keyword>
<evidence type="ECO:0000256" key="14">
    <source>
        <dbReference type="ARBA" id="ARBA00023125"/>
    </source>
</evidence>
<keyword evidence="13" id="KW-0239">DNA-directed DNA polymerase</keyword>
<keyword evidence="11" id="KW-0269">Exonuclease</keyword>
<dbReference type="AlphaFoldDB" id="A0AB39XHF1"/>
<dbReference type="GO" id="GO:0003910">
    <property type="term" value="F:DNA ligase (ATP) activity"/>
    <property type="evidence" value="ECO:0007669"/>
    <property type="project" value="UniProtKB-EC"/>
</dbReference>
<keyword evidence="10" id="KW-0378">Hydrolase</keyword>
<comment type="catalytic activity">
    <reaction evidence="20">
        <text>ATP + (deoxyribonucleotide)n-3'-hydroxyl + 5'-phospho-(deoxyribonucleotide)m = (deoxyribonucleotide)n+m + AMP + diphosphate.</text>
        <dbReference type="EC" id="6.5.1.1"/>
    </reaction>
</comment>
<keyword evidence="6" id="KW-0540">Nuclease</keyword>
<feature type="domain" description="ATP-dependent DNA ligase family profile" evidence="21">
    <location>
        <begin position="119"/>
        <end position="210"/>
    </location>
</feature>
<dbReference type="InterPro" id="IPR014143">
    <property type="entry name" value="NHEJ_ligase_prk"/>
</dbReference>
<keyword evidence="4" id="KW-0808">Transferase</keyword>
<dbReference type="SUPFAM" id="SSF56091">
    <property type="entry name" value="DNA ligase/mRNA capping enzyme, catalytic domain"/>
    <property type="match status" value="1"/>
</dbReference>
<keyword evidence="18" id="KW-0511">Multifunctional enzyme</keyword>
<keyword evidence="15" id="KW-0233">DNA recombination</keyword>
<keyword evidence="7" id="KW-0479">Metal-binding</keyword>
<accession>A0AB39XHF1</accession>
<dbReference type="GO" id="GO:0003677">
    <property type="term" value="F:DNA binding"/>
    <property type="evidence" value="ECO:0007669"/>
    <property type="project" value="UniProtKB-KW"/>
</dbReference>
<dbReference type="Gene3D" id="3.30.470.30">
    <property type="entry name" value="DNA ligase/mRNA capping enzyme"/>
    <property type="match status" value="1"/>
</dbReference>
<evidence type="ECO:0000256" key="20">
    <source>
        <dbReference type="ARBA" id="ARBA00034003"/>
    </source>
</evidence>
<evidence type="ECO:0000256" key="11">
    <source>
        <dbReference type="ARBA" id="ARBA00022839"/>
    </source>
</evidence>
<reference evidence="22" key="1">
    <citation type="submission" date="2024-08" db="EMBL/GenBank/DDBJ databases">
        <authorList>
            <person name="Chaddad Z."/>
            <person name="Lamrabet M."/>
            <person name="Bouhnik O."/>
            <person name="Alami S."/>
            <person name="Wipf D."/>
            <person name="Courty P.E."/>
            <person name="Missbah El Idrissi M."/>
        </authorList>
    </citation>
    <scope>NUCLEOTIDE SEQUENCE</scope>
    <source>
        <strain evidence="22">LLZ17</strain>
    </source>
</reference>
<evidence type="ECO:0000256" key="3">
    <source>
        <dbReference type="ARBA" id="ARBA00022598"/>
    </source>
</evidence>
<evidence type="ECO:0000256" key="10">
    <source>
        <dbReference type="ARBA" id="ARBA00022801"/>
    </source>
</evidence>
<evidence type="ECO:0000256" key="18">
    <source>
        <dbReference type="ARBA" id="ARBA00023268"/>
    </source>
</evidence>
<dbReference type="PROSITE" id="PS50160">
    <property type="entry name" value="DNA_LIGASE_A3"/>
    <property type="match status" value="1"/>
</dbReference>
<dbReference type="CDD" id="cd07971">
    <property type="entry name" value="OBF_DNA_ligase_LigD"/>
    <property type="match status" value="1"/>
</dbReference>
<proteinExistence type="predicted"/>
<evidence type="ECO:0000256" key="19">
    <source>
        <dbReference type="ARBA" id="ARBA00029943"/>
    </source>
</evidence>
<dbReference type="InterPro" id="IPR014145">
    <property type="entry name" value="LigD_pol_dom"/>
</dbReference>
<evidence type="ECO:0000256" key="12">
    <source>
        <dbReference type="ARBA" id="ARBA00022840"/>
    </source>
</evidence>
<evidence type="ECO:0000256" key="16">
    <source>
        <dbReference type="ARBA" id="ARBA00023204"/>
    </source>
</evidence>
<sequence>MCAVALRQSRSGVSRLHGAREAPIPGFIEPCDPTLRNRPPPDEDWVYEIKADGYRAQLHLHDGDAKVYSRTGLDWTEQFSSIAANAGKLKTSSAIIDGEAVVYGSGGLPDFQQLRRELGPKQSERVRYHAFDLLYLDGYDLRRVVYEERKRLLQRLLKGAPETFIYVEGIEANGKQILENGCKMGLEGIVAKRLGETYRSGRQESWIKLKCKKSETFPIVAFVEKLGAHPRKVASLYVGRRENGNLLYAGKVRTGYTETTARELRERLNPLIRKTSPLDVAVKKPKATWVEPTLEIEVQYGALTDDGLLREAVFKGFRDDLAVRKVKAPRLVPSVAGRRKLGVPRENILQLLPDAVVPSKEELAGYWARVWKKALPHLGHRPLKLVRHVHGTTFYHKGPLPKDIPAAVHQLRIQKREGGQGTRLWVDSLDGFLGLVEIGAVELHPWNATVEDFEHADRIVIDLDPGEGVDWDAVVETALDLRTVMQREGFETWPKLTGGKGIHLMAPLDQPVLHDKAHRVAQQLVSALAGRHPDRYLLSAQAKRRDRIFLDYLRNGRGTTAIGTYSPRAREGFPIAAPVTWKRIESGIAPDAFTIESPFRVKPRR</sequence>
<dbReference type="SUPFAM" id="SSF50249">
    <property type="entry name" value="Nucleic acid-binding proteins"/>
    <property type="match status" value="1"/>
</dbReference>
<evidence type="ECO:0000313" key="22">
    <source>
        <dbReference type="EMBL" id="XDV56836.1"/>
    </source>
</evidence>
<evidence type="ECO:0000256" key="6">
    <source>
        <dbReference type="ARBA" id="ARBA00022722"/>
    </source>
</evidence>
<dbReference type="GO" id="GO:0005524">
    <property type="term" value="F:ATP binding"/>
    <property type="evidence" value="ECO:0007669"/>
    <property type="project" value="UniProtKB-KW"/>
</dbReference>
<dbReference type="GO" id="GO:0006281">
    <property type="term" value="P:DNA repair"/>
    <property type="evidence" value="ECO:0007669"/>
    <property type="project" value="UniProtKB-KW"/>
</dbReference>
<protein>
    <recommendedName>
        <fullName evidence="2">DNA ligase (ATP)</fullName>
        <ecNumber evidence="2">6.5.1.1</ecNumber>
    </recommendedName>
    <alternativeName>
        <fullName evidence="19">NHEJ DNA polymerase</fullName>
    </alternativeName>
</protein>
<dbReference type="InterPro" id="IPR012309">
    <property type="entry name" value="DNA_ligase_ATP-dep_C"/>
</dbReference>
<dbReference type="CDD" id="cd07906">
    <property type="entry name" value="Adenylation_DNA_ligase_LigD_LigC"/>
    <property type="match status" value="1"/>
</dbReference>
<keyword evidence="5" id="KW-0548">Nucleotidyltransferase</keyword>
<dbReference type="GO" id="GO:0003887">
    <property type="term" value="F:DNA-directed DNA polymerase activity"/>
    <property type="evidence" value="ECO:0007669"/>
    <property type="project" value="UniProtKB-KW"/>
</dbReference>
<evidence type="ECO:0000256" key="1">
    <source>
        <dbReference type="ARBA" id="ARBA00001936"/>
    </source>
</evidence>
<keyword evidence="8" id="KW-0547">Nucleotide-binding</keyword>
<dbReference type="GO" id="GO:0004527">
    <property type="term" value="F:exonuclease activity"/>
    <property type="evidence" value="ECO:0007669"/>
    <property type="project" value="UniProtKB-KW"/>
</dbReference>
<dbReference type="Gene3D" id="3.90.920.10">
    <property type="entry name" value="DNA primase, PRIM domain"/>
    <property type="match status" value="1"/>
</dbReference>
<evidence type="ECO:0000256" key="17">
    <source>
        <dbReference type="ARBA" id="ARBA00023211"/>
    </source>
</evidence>
<name>A0AB39XHF1_9BRAD</name>
<dbReference type="RefSeq" id="WP_369721282.1">
    <property type="nucleotide sequence ID" value="NZ_CP165734.1"/>
</dbReference>
<dbReference type="NCBIfam" id="TIGR02776">
    <property type="entry name" value="NHEJ_ligase_prk"/>
    <property type="match status" value="1"/>
</dbReference>
<dbReference type="NCBIfam" id="TIGR02779">
    <property type="entry name" value="NHEJ_ligase_lig"/>
    <property type="match status" value="1"/>
</dbReference>
<keyword evidence="16" id="KW-0234">DNA repair</keyword>
<dbReference type="InterPro" id="IPR012310">
    <property type="entry name" value="DNA_ligase_ATP-dep_cent"/>
</dbReference>
<dbReference type="PANTHER" id="PTHR42705:SF2">
    <property type="entry name" value="BIFUNCTIONAL NON-HOMOLOGOUS END JOINING PROTEIN LIGD"/>
    <property type="match status" value="1"/>
</dbReference>
<organism evidence="22">
    <name type="scientific">Bradyrhizobium sp. LLZ17</name>
    <dbReference type="NCBI Taxonomy" id="3239388"/>
    <lineage>
        <taxon>Bacteria</taxon>
        <taxon>Pseudomonadati</taxon>
        <taxon>Pseudomonadota</taxon>
        <taxon>Alphaproteobacteria</taxon>
        <taxon>Hyphomicrobiales</taxon>
        <taxon>Nitrobacteraceae</taxon>
        <taxon>Bradyrhizobium</taxon>
    </lineage>
</organism>
<evidence type="ECO:0000256" key="8">
    <source>
        <dbReference type="ARBA" id="ARBA00022741"/>
    </source>
</evidence>
<dbReference type="EMBL" id="CP165734">
    <property type="protein sequence ID" value="XDV56836.1"/>
    <property type="molecule type" value="Genomic_DNA"/>
</dbReference>
<evidence type="ECO:0000256" key="5">
    <source>
        <dbReference type="ARBA" id="ARBA00022695"/>
    </source>
</evidence>
<keyword evidence="14" id="KW-0238">DNA-binding</keyword>
<dbReference type="GO" id="GO:0006310">
    <property type="term" value="P:DNA recombination"/>
    <property type="evidence" value="ECO:0007669"/>
    <property type="project" value="UniProtKB-KW"/>
</dbReference>
<evidence type="ECO:0000256" key="4">
    <source>
        <dbReference type="ARBA" id="ARBA00022679"/>
    </source>
</evidence>
<dbReference type="PANTHER" id="PTHR42705">
    <property type="entry name" value="BIFUNCTIONAL NON-HOMOLOGOUS END JOINING PROTEIN LIGD"/>
    <property type="match status" value="1"/>
</dbReference>
<dbReference type="InterPro" id="IPR052171">
    <property type="entry name" value="NHEJ_LigD"/>
</dbReference>
<dbReference type="EC" id="6.5.1.1" evidence="2"/>